<dbReference type="PANTHER" id="PTHR35983:SF1">
    <property type="entry name" value="UPF0166 PROTEIN TM_0021"/>
    <property type="match status" value="1"/>
</dbReference>
<dbReference type="OrthoDB" id="9795599at2"/>
<sequence>MITDALKLSVYFGESLTIGSMLASDALMGGLAEHGLTCTVLLRGIEGFGLNRRIHAERFPDISTDLPLLAVAVDAPDRIRGALEDVDRAVPRGLVTLERARLATGADVAGAEFPEGPGRAAKLTIFCGAGERVGGRPAYREAVALLRRHGAPGAIVLPGVDGLLGGRRQRARLFATNSNTPMVIVAVGPPALLRRSLAHLHELFVEPVVTLEGIAQVKHDGELLEPPPCVANGHGSRRDVWQAIRVYTRRTAEVNGRALYSELTRRLREVGAAGATTILGDWGFSSDEEPHGDRLGRVKSDRPTYTVYIDRPEKVAEVWPVIDELTAHHGIVTSLLVPGYRERSGETVHGSLDVAEEATVSRRPSEDVGGEAALDRMAGGEMRAEESGWLDALLGRVQEFTRQRGGREPIVRVTLADGEQFFLFAVEAGPGDGFLTLYPHPEHYDELLKVPGGGRLPPRAVIVPHGSIMKMELLARAPRGTRSLVTLRRTR</sequence>
<dbReference type="KEGG" id="bsol:FSW04_18085"/>
<keyword evidence="3" id="KW-1185">Reference proteome</keyword>
<comment type="similarity">
    <text evidence="1">Belongs to the UPF0166 family.</text>
</comment>
<proteinExistence type="inferred from homology"/>
<organism evidence="2 3">
    <name type="scientific">Baekduia soli</name>
    <dbReference type="NCBI Taxonomy" id="496014"/>
    <lineage>
        <taxon>Bacteria</taxon>
        <taxon>Bacillati</taxon>
        <taxon>Actinomycetota</taxon>
        <taxon>Thermoleophilia</taxon>
        <taxon>Solirubrobacterales</taxon>
        <taxon>Baekduiaceae</taxon>
        <taxon>Baekduia</taxon>
    </lineage>
</organism>
<accession>A0A5B8U8J1</accession>
<dbReference type="RefSeq" id="WP_146921663.1">
    <property type="nucleotide sequence ID" value="NZ_CP042430.1"/>
</dbReference>
<evidence type="ECO:0000313" key="3">
    <source>
        <dbReference type="Proteomes" id="UP000321805"/>
    </source>
</evidence>
<dbReference type="EMBL" id="CP042430">
    <property type="protein sequence ID" value="QEC49300.1"/>
    <property type="molecule type" value="Genomic_DNA"/>
</dbReference>
<dbReference type="InterPro" id="IPR003793">
    <property type="entry name" value="UPF0166"/>
</dbReference>
<reference evidence="2 3" key="1">
    <citation type="journal article" date="2018" name="J. Microbiol.">
        <title>Baekduia soli gen. nov., sp. nov., a novel bacterium isolated from the soil of Baekdu Mountain and proposal of a novel family name, Baekduiaceae fam. nov.</title>
        <authorList>
            <person name="An D.S."/>
            <person name="Siddiqi M.Z."/>
            <person name="Kim K.H."/>
            <person name="Yu H.S."/>
            <person name="Im W.T."/>
        </authorList>
    </citation>
    <scope>NUCLEOTIDE SEQUENCE [LARGE SCALE GENOMIC DNA]</scope>
    <source>
        <strain evidence="2 3">BR7-21</strain>
    </source>
</reference>
<dbReference type="AlphaFoldDB" id="A0A5B8U8J1"/>
<dbReference type="Gene3D" id="3.30.70.120">
    <property type="match status" value="3"/>
</dbReference>
<dbReference type="SUPFAM" id="SSF54913">
    <property type="entry name" value="GlnB-like"/>
    <property type="match status" value="3"/>
</dbReference>
<dbReference type="InterPro" id="IPR011322">
    <property type="entry name" value="N-reg_PII-like_a/b"/>
</dbReference>
<gene>
    <name evidence="2" type="ORF">FSW04_18085</name>
</gene>
<name>A0A5B8U8J1_9ACTN</name>
<dbReference type="PANTHER" id="PTHR35983">
    <property type="entry name" value="UPF0166 PROTEIN TM_0021"/>
    <property type="match status" value="1"/>
</dbReference>
<dbReference type="Pfam" id="PF02641">
    <property type="entry name" value="DUF190"/>
    <property type="match status" value="3"/>
</dbReference>
<protein>
    <submittedName>
        <fullName evidence="2">DUF190 domain-containing protein</fullName>
    </submittedName>
</protein>
<evidence type="ECO:0000256" key="1">
    <source>
        <dbReference type="ARBA" id="ARBA00010554"/>
    </source>
</evidence>
<dbReference type="Proteomes" id="UP000321805">
    <property type="component" value="Chromosome"/>
</dbReference>
<dbReference type="InterPro" id="IPR015867">
    <property type="entry name" value="N-reg_PII/ATP_PRibTrfase_C"/>
</dbReference>
<evidence type="ECO:0000313" key="2">
    <source>
        <dbReference type="EMBL" id="QEC49300.1"/>
    </source>
</evidence>